<keyword evidence="4 9" id="KW-1133">Transmembrane helix</keyword>
<dbReference type="GO" id="GO:0005739">
    <property type="term" value="C:mitochondrion"/>
    <property type="evidence" value="ECO:0007669"/>
    <property type="project" value="TreeGrafter"/>
</dbReference>
<dbReference type="EMBL" id="JAXCGZ010010311">
    <property type="protein sequence ID" value="KAK7075645.1"/>
    <property type="molecule type" value="Genomic_DNA"/>
</dbReference>
<dbReference type="PANTHER" id="PTHR13002:SF1">
    <property type="entry name" value="COMPLEX I ASSEMBLY FACTOR TIMMDC1, MITOCHONDRIAL"/>
    <property type="match status" value="1"/>
</dbReference>
<feature type="compositionally biased region" description="Polar residues" evidence="8">
    <location>
        <begin position="279"/>
        <end position="296"/>
    </location>
</feature>
<dbReference type="GO" id="GO:0032981">
    <property type="term" value="P:mitochondrial respiratory chain complex I assembly"/>
    <property type="evidence" value="ECO:0007669"/>
    <property type="project" value="InterPro"/>
</dbReference>
<evidence type="ECO:0000256" key="2">
    <source>
        <dbReference type="ARBA" id="ARBA00008444"/>
    </source>
</evidence>
<comment type="caution">
    <text evidence="10">The sequence shown here is derived from an EMBL/GenBank/DDBJ whole genome shotgun (WGS) entry which is preliminary data.</text>
</comment>
<dbReference type="PANTHER" id="PTHR13002">
    <property type="entry name" value="C3ORF1 PROTEIN-RELATED"/>
    <property type="match status" value="1"/>
</dbReference>
<dbReference type="AlphaFoldDB" id="A0AAN8X0D1"/>
<evidence type="ECO:0000256" key="8">
    <source>
        <dbReference type="SAM" id="MobiDB-lite"/>
    </source>
</evidence>
<dbReference type="InterPro" id="IPR055299">
    <property type="entry name" value="TIMMDC1"/>
</dbReference>
<comment type="similarity">
    <text evidence="2">Belongs to the Tim17/Tim22/Tim23 family.</text>
</comment>
<evidence type="ECO:0000256" key="5">
    <source>
        <dbReference type="ARBA" id="ARBA00023136"/>
    </source>
</evidence>
<organism evidence="10 11">
    <name type="scientific">Halocaridina rubra</name>
    <name type="common">Hawaiian red shrimp</name>
    <dbReference type="NCBI Taxonomy" id="373956"/>
    <lineage>
        <taxon>Eukaryota</taxon>
        <taxon>Metazoa</taxon>
        <taxon>Ecdysozoa</taxon>
        <taxon>Arthropoda</taxon>
        <taxon>Crustacea</taxon>
        <taxon>Multicrustacea</taxon>
        <taxon>Malacostraca</taxon>
        <taxon>Eumalacostraca</taxon>
        <taxon>Eucarida</taxon>
        <taxon>Decapoda</taxon>
        <taxon>Pleocyemata</taxon>
        <taxon>Caridea</taxon>
        <taxon>Atyoidea</taxon>
        <taxon>Atyidae</taxon>
        <taxon>Halocaridina</taxon>
    </lineage>
</organism>
<evidence type="ECO:0000256" key="1">
    <source>
        <dbReference type="ARBA" id="ARBA00004141"/>
    </source>
</evidence>
<dbReference type="GO" id="GO:0016020">
    <property type="term" value="C:membrane"/>
    <property type="evidence" value="ECO:0007669"/>
    <property type="project" value="UniProtKB-SubCell"/>
</dbReference>
<protein>
    <recommendedName>
        <fullName evidence="6">Complex I assembly factor TIMMDC1, mitochondrial</fullName>
    </recommendedName>
    <alternativeName>
        <fullName evidence="7">Translocase of inner mitochondrial membrane domain-containing protein 1</fullName>
    </alternativeName>
</protein>
<evidence type="ECO:0000256" key="6">
    <source>
        <dbReference type="ARBA" id="ARBA00040778"/>
    </source>
</evidence>
<name>A0AAN8X0D1_HALRR</name>
<gene>
    <name evidence="10" type="primary">TIMMDC1</name>
    <name evidence="10" type="ORF">SK128_011289</name>
</gene>
<feature type="transmembrane region" description="Helical" evidence="9">
    <location>
        <begin position="198"/>
        <end position="222"/>
    </location>
</feature>
<dbReference type="Proteomes" id="UP001381693">
    <property type="component" value="Unassembled WGS sequence"/>
</dbReference>
<feature type="region of interest" description="Disordered" evidence="8">
    <location>
        <begin position="274"/>
        <end position="296"/>
    </location>
</feature>
<evidence type="ECO:0000313" key="11">
    <source>
        <dbReference type="Proteomes" id="UP001381693"/>
    </source>
</evidence>
<keyword evidence="3 9" id="KW-0812">Transmembrane</keyword>
<feature type="transmembrane region" description="Helical" evidence="9">
    <location>
        <begin position="148"/>
        <end position="169"/>
    </location>
</feature>
<evidence type="ECO:0000256" key="3">
    <source>
        <dbReference type="ARBA" id="ARBA00022692"/>
    </source>
</evidence>
<reference evidence="10 11" key="1">
    <citation type="submission" date="2023-11" db="EMBL/GenBank/DDBJ databases">
        <title>Halocaridina rubra genome assembly.</title>
        <authorList>
            <person name="Smith C."/>
        </authorList>
    </citation>
    <scope>NUCLEOTIDE SEQUENCE [LARGE SCALE GENOMIC DNA]</scope>
    <source>
        <strain evidence="10">EP-1</strain>
        <tissue evidence="10">Whole</tissue>
    </source>
</reference>
<evidence type="ECO:0000256" key="4">
    <source>
        <dbReference type="ARBA" id="ARBA00022989"/>
    </source>
</evidence>
<accession>A0AAN8X0D1</accession>
<keyword evidence="5 9" id="KW-0472">Membrane</keyword>
<keyword evidence="11" id="KW-1185">Reference proteome</keyword>
<evidence type="ECO:0000313" key="10">
    <source>
        <dbReference type="EMBL" id="KAK7075645.1"/>
    </source>
</evidence>
<comment type="subcellular location">
    <subcellularLocation>
        <location evidence="1">Membrane</location>
        <topology evidence="1">Multi-pass membrane protein</topology>
    </subcellularLocation>
</comment>
<dbReference type="Pfam" id="PF02466">
    <property type="entry name" value="Tim17"/>
    <property type="match status" value="1"/>
</dbReference>
<evidence type="ECO:0000256" key="7">
    <source>
        <dbReference type="ARBA" id="ARBA00041344"/>
    </source>
</evidence>
<proteinExistence type="inferred from homology"/>
<sequence>MATSRGYNSKYYTTFATLRKNGWRSMTGSALLSLNVLKVFENPDKIDKASSPTAQSWVTDVETGEDRLRKMFSYDEFGDPSPELQTVTQSGIMGFFTGSVIGGTIHSRENYMKFMERNQASAFYSHLDAKKRLQDKVMTGFFRGAWMWGWRLGLFTLSITFFTTTFSVYRGKSSLLEYITGGALAGSLYKFKQGPKPMISGCIIGGGLGTIAGCVSLGVLYLTGTSMEEVRYWQYKWKEEKQDATLQKFREKRQRDMNILMVTHEENATSEFLKEENKSCNGTTQNSNNIPKLTGD</sequence>
<evidence type="ECO:0000256" key="9">
    <source>
        <dbReference type="SAM" id="Phobius"/>
    </source>
</evidence>